<accession>A0A2T0FHL1</accession>
<dbReference type="InterPro" id="IPR050689">
    <property type="entry name" value="FKBP-type_PPIase"/>
</dbReference>
<evidence type="ECO:0000259" key="6">
    <source>
        <dbReference type="PROSITE" id="PS50059"/>
    </source>
</evidence>
<dbReference type="EMBL" id="NDIQ01000021">
    <property type="protein sequence ID" value="PRT54447.1"/>
    <property type="molecule type" value="Genomic_DNA"/>
</dbReference>
<comment type="similarity">
    <text evidence="4">Belongs to the FKBP-type PPIase family. FKBP1 subfamily.</text>
</comment>
<dbReference type="Proteomes" id="UP000238350">
    <property type="component" value="Unassembled WGS sequence"/>
</dbReference>
<evidence type="ECO:0000256" key="5">
    <source>
        <dbReference type="PROSITE-ProRule" id="PRU00277"/>
    </source>
</evidence>
<evidence type="ECO:0000256" key="4">
    <source>
        <dbReference type="ARBA" id="ARBA00038106"/>
    </source>
</evidence>
<gene>
    <name evidence="7" type="ORF">B9G98_02067</name>
</gene>
<protein>
    <recommendedName>
        <fullName evidence="5">peptidylprolyl isomerase</fullName>
        <ecNumber evidence="5">5.2.1.8</ecNumber>
    </recommendedName>
</protein>
<evidence type="ECO:0000313" key="7">
    <source>
        <dbReference type="EMBL" id="PRT54447.1"/>
    </source>
</evidence>
<dbReference type="FunFam" id="3.10.50.40:FF:000025">
    <property type="entry name" value="Peptidylprolyl isomerase"/>
    <property type="match status" value="1"/>
</dbReference>
<dbReference type="STRING" id="45607.A0A2T0FHL1"/>
<dbReference type="OrthoDB" id="1902587at2759"/>
<evidence type="ECO:0000256" key="2">
    <source>
        <dbReference type="ARBA" id="ARBA00023110"/>
    </source>
</evidence>
<evidence type="ECO:0000256" key="1">
    <source>
        <dbReference type="ARBA" id="ARBA00000971"/>
    </source>
</evidence>
<evidence type="ECO:0000313" key="8">
    <source>
        <dbReference type="Proteomes" id="UP000238350"/>
    </source>
</evidence>
<evidence type="ECO:0000256" key="3">
    <source>
        <dbReference type="ARBA" id="ARBA00023235"/>
    </source>
</evidence>
<dbReference type="SUPFAM" id="SSF54534">
    <property type="entry name" value="FKBP-like"/>
    <property type="match status" value="1"/>
</dbReference>
<dbReference type="AlphaFoldDB" id="A0A2T0FHL1"/>
<dbReference type="PANTHER" id="PTHR10516:SF443">
    <property type="entry name" value="FK506-BINDING PROTEIN 59-RELATED"/>
    <property type="match status" value="1"/>
</dbReference>
<keyword evidence="2 5" id="KW-0697">Rotamase</keyword>
<dbReference type="Gene3D" id="3.10.50.40">
    <property type="match status" value="1"/>
</dbReference>
<keyword evidence="3 5" id="KW-0413">Isomerase</keyword>
<dbReference type="PROSITE" id="PS50059">
    <property type="entry name" value="FKBP_PPIASE"/>
    <property type="match status" value="1"/>
</dbReference>
<dbReference type="Pfam" id="PF00254">
    <property type="entry name" value="FKBP_C"/>
    <property type="match status" value="1"/>
</dbReference>
<dbReference type="GO" id="GO:0003755">
    <property type="term" value="F:peptidyl-prolyl cis-trans isomerase activity"/>
    <property type="evidence" value="ECO:0007669"/>
    <property type="project" value="UniProtKB-KW"/>
</dbReference>
<dbReference type="PANTHER" id="PTHR10516">
    <property type="entry name" value="PEPTIDYL-PROLYL CIS-TRANS ISOMERASE"/>
    <property type="match status" value="1"/>
</dbReference>
<dbReference type="InterPro" id="IPR001179">
    <property type="entry name" value="PPIase_FKBP_dom"/>
</dbReference>
<comment type="catalytic activity">
    <reaction evidence="1 5">
        <text>[protein]-peptidylproline (omega=180) = [protein]-peptidylproline (omega=0)</text>
        <dbReference type="Rhea" id="RHEA:16237"/>
        <dbReference type="Rhea" id="RHEA-COMP:10747"/>
        <dbReference type="Rhea" id="RHEA-COMP:10748"/>
        <dbReference type="ChEBI" id="CHEBI:83833"/>
        <dbReference type="ChEBI" id="CHEBI:83834"/>
        <dbReference type="EC" id="5.2.1.8"/>
    </reaction>
</comment>
<proteinExistence type="inferred from homology"/>
<name>A0A2T0FHL1_9ASCO</name>
<feature type="domain" description="PPIase FKBP-type" evidence="6">
    <location>
        <begin position="20"/>
        <end position="108"/>
    </location>
</feature>
<reference evidence="7 8" key="1">
    <citation type="submission" date="2017-04" db="EMBL/GenBank/DDBJ databases">
        <title>Genome sequencing of [Candida] sorbophila.</title>
        <authorList>
            <person name="Ahn J.O."/>
        </authorList>
    </citation>
    <scope>NUCLEOTIDE SEQUENCE [LARGE SCALE GENOMIC DNA]</scope>
    <source>
        <strain evidence="7 8">DS02</strain>
    </source>
</reference>
<organism evidence="7 8">
    <name type="scientific">Wickerhamiella sorbophila</name>
    <dbReference type="NCBI Taxonomy" id="45607"/>
    <lineage>
        <taxon>Eukaryota</taxon>
        <taxon>Fungi</taxon>
        <taxon>Dikarya</taxon>
        <taxon>Ascomycota</taxon>
        <taxon>Saccharomycotina</taxon>
        <taxon>Dipodascomycetes</taxon>
        <taxon>Dipodascales</taxon>
        <taxon>Trichomonascaceae</taxon>
        <taxon>Wickerhamiella</taxon>
    </lineage>
</organism>
<dbReference type="RefSeq" id="XP_024664392.1">
    <property type="nucleotide sequence ID" value="XM_024808624.1"/>
</dbReference>
<dbReference type="GeneID" id="36515815"/>
<dbReference type="EC" id="5.2.1.8" evidence="5"/>
<dbReference type="GO" id="GO:0005737">
    <property type="term" value="C:cytoplasm"/>
    <property type="evidence" value="ECO:0007669"/>
    <property type="project" value="TreeGrafter"/>
</dbReference>
<sequence length="108" mass="11919">MAFEVLQITPGDGKTYPQPGQTVSMHYVGKLESGKKFDSSIDRGRPFEFVLGRGSVIRGLDEGARKISLGEKAVINITSDYAYGERGFPGFVPPNSNLIFEVEMLEFK</sequence>
<dbReference type="InterPro" id="IPR046357">
    <property type="entry name" value="PPIase_dom_sf"/>
</dbReference>
<comment type="caution">
    <text evidence="7">The sequence shown here is derived from an EMBL/GenBank/DDBJ whole genome shotgun (WGS) entry which is preliminary data.</text>
</comment>
<keyword evidence="8" id="KW-1185">Reference proteome</keyword>